<proteinExistence type="inferred from homology"/>
<sequence>MKKSDAIRQIKQSGVIPVVRAESGDEARRVIEALVRGGISILEITMTVPDAIGLIEETVARFGENMLTGAGTVLDA</sequence>
<evidence type="ECO:0000256" key="4">
    <source>
        <dbReference type="ARBA" id="ARBA00023239"/>
    </source>
</evidence>
<comment type="similarity">
    <text evidence="2">Belongs to the KHG/KDPG aldolase family.</text>
</comment>
<dbReference type="EMBL" id="CADCUR010000010">
    <property type="protein sequence ID" value="CAA9377552.1"/>
    <property type="molecule type" value="Genomic_DNA"/>
</dbReference>
<dbReference type="InterPro" id="IPR013785">
    <property type="entry name" value="Aldolase_TIM"/>
</dbReference>
<evidence type="ECO:0000313" key="6">
    <source>
        <dbReference type="EMBL" id="CAA9377552.1"/>
    </source>
</evidence>
<name>A0A6J4N6K2_9BACT</name>
<dbReference type="PANTHER" id="PTHR30246">
    <property type="entry name" value="2-KETO-3-DEOXY-6-PHOSPHOGLUCONATE ALDOLASE"/>
    <property type="match status" value="1"/>
</dbReference>
<dbReference type="SUPFAM" id="SSF51569">
    <property type="entry name" value="Aldolase"/>
    <property type="match status" value="1"/>
</dbReference>
<comment type="subunit">
    <text evidence="3">Homotrimer.</text>
</comment>
<organism evidence="6">
    <name type="scientific">uncultured Pyrinomonadaceae bacterium</name>
    <dbReference type="NCBI Taxonomy" id="2283094"/>
    <lineage>
        <taxon>Bacteria</taxon>
        <taxon>Pseudomonadati</taxon>
        <taxon>Acidobacteriota</taxon>
        <taxon>Blastocatellia</taxon>
        <taxon>Blastocatellales</taxon>
        <taxon>Pyrinomonadaceae</taxon>
        <taxon>environmental samples</taxon>
    </lineage>
</organism>
<dbReference type="Pfam" id="PF01081">
    <property type="entry name" value="Aldolase"/>
    <property type="match status" value="1"/>
</dbReference>
<dbReference type="Gene3D" id="3.20.20.70">
    <property type="entry name" value="Aldolase class I"/>
    <property type="match status" value="1"/>
</dbReference>
<evidence type="ECO:0000256" key="2">
    <source>
        <dbReference type="ARBA" id="ARBA00006906"/>
    </source>
</evidence>
<dbReference type="InterPro" id="IPR000887">
    <property type="entry name" value="Aldlse_KDPG_KHG"/>
</dbReference>
<evidence type="ECO:0008006" key="7">
    <source>
        <dbReference type="Google" id="ProtNLM"/>
    </source>
</evidence>
<keyword evidence="4" id="KW-0456">Lyase</keyword>
<evidence type="ECO:0000256" key="1">
    <source>
        <dbReference type="ARBA" id="ARBA00004761"/>
    </source>
</evidence>
<protein>
    <recommendedName>
        <fullName evidence="7">2-dehydro-3-deoxy-phosphogluconate aldolase</fullName>
    </recommendedName>
</protein>
<evidence type="ECO:0000256" key="5">
    <source>
        <dbReference type="ARBA" id="ARBA00023277"/>
    </source>
</evidence>
<evidence type="ECO:0000256" key="3">
    <source>
        <dbReference type="ARBA" id="ARBA00011233"/>
    </source>
</evidence>
<dbReference type="AlphaFoldDB" id="A0A6J4N6K2"/>
<gene>
    <name evidence="6" type="ORF">AVDCRST_MAG74-96</name>
</gene>
<reference evidence="6" key="1">
    <citation type="submission" date="2020-02" db="EMBL/GenBank/DDBJ databases">
        <authorList>
            <person name="Meier V. D."/>
        </authorList>
    </citation>
    <scope>NUCLEOTIDE SEQUENCE</scope>
    <source>
        <strain evidence="6">AVDCRST_MAG74</strain>
    </source>
</reference>
<comment type="pathway">
    <text evidence="1">Carbohydrate acid metabolism.</text>
</comment>
<keyword evidence="5" id="KW-0119">Carbohydrate metabolism</keyword>
<dbReference type="GO" id="GO:0016829">
    <property type="term" value="F:lyase activity"/>
    <property type="evidence" value="ECO:0007669"/>
    <property type="project" value="UniProtKB-KW"/>
</dbReference>
<accession>A0A6J4N6K2</accession>
<dbReference type="PANTHER" id="PTHR30246:SF1">
    <property type="entry name" value="2-DEHYDRO-3-DEOXY-6-PHOSPHOGALACTONATE ALDOLASE-RELATED"/>
    <property type="match status" value="1"/>
</dbReference>